<proteinExistence type="predicted"/>
<feature type="transmembrane region" description="Helical" evidence="5">
    <location>
        <begin position="35"/>
        <end position="52"/>
    </location>
</feature>
<dbReference type="OrthoDB" id="9787732at2"/>
<accession>A0A2C6DU66</accession>
<dbReference type="EMBL" id="CAADJA010000002">
    <property type="protein sequence ID" value="VFS45362.1"/>
    <property type="molecule type" value="Genomic_DNA"/>
</dbReference>
<feature type="transmembrane region" description="Helical" evidence="5">
    <location>
        <begin position="110"/>
        <end position="130"/>
    </location>
</feature>
<reference evidence="7" key="1">
    <citation type="submission" date="2017-09" db="EMBL/GenBank/DDBJ databases">
        <title>FDA dAtabase for Regulatory Grade micrObial Sequences (FDA-ARGOS): Supporting development and validation of Infectious Disease Dx tests.</title>
        <authorList>
            <person name="Minogue T."/>
            <person name="Wolcott M."/>
            <person name="Wasieloski L."/>
            <person name="Aguilar W."/>
            <person name="Moore D."/>
            <person name="Tallon L.J."/>
            <person name="Sadzewicz L."/>
            <person name="Ott S."/>
            <person name="Zhao X."/>
            <person name="Nagaraj S."/>
            <person name="Vavikolanu K."/>
            <person name="Aluvathingal J."/>
            <person name="Nadendla S."/>
            <person name="Sichtig H."/>
        </authorList>
    </citation>
    <scope>NUCLEOTIDE SEQUENCE</scope>
    <source>
        <strain evidence="7">FDAARGOS_387</strain>
    </source>
</reference>
<dbReference type="InterPro" id="IPR010432">
    <property type="entry name" value="RDD"/>
</dbReference>
<dbReference type="STRING" id="1111728.GCA_000427805_02777"/>
<dbReference type="Pfam" id="PF06271">
    <property type="entry name" value="RDD"/>
    <property type="match status" value="1"/>
</dbReference>
<keyword evidence="4 5" id="KW-0472">Membrane</keyword>
<evidence type="ECO:0000256" key="1">
    <source>
        <dbReference type="ARBA" id="ARBA00004141"/>
    </source>
</evidence>
<protein>
    <submittedName>
        <fullName evidence="7 8">RDD family</fullName>
    </submittedName>
</protein>
<reference evidence="8 10" key="3">
    <citation type="submission" date="2019-03" db="EMBL/GenBank/DDBJ databases">
        <authorList>
            <consortium name="Pathogen Informatics"/>
        </authorList>
    </citation>
    <scope>NUCLEOTIDE SEQUENCE [LARGE SCALE GENOMIC DNA]</scope>
    <source>
        <strain evidence="8 10">NCTC12282</strain>
    </source>
</reference>
<organism evidence="7 9">
    <name type="scientific">Budvicia aquatica</name>
    <dbReference type="NCBI Taxonomy" id="82979"/>
    <lineage>
        <taxon>Bacteria</taxon>
        <taxon>Pseudomonadati</taxon>
        <taxon>Pseudomonadota</taxon>
        <taxon>Gammaproteobacteria</taxon>
        <taxon>Enterobacterales</taxon>
        <taxon>Budviciaceae</taxon>
        <taxon>Budvicia</taxon>
    </lineage>
</organism>
<evidence type="ECO:0000259" key="6">
    <source>
        <dbReference type="Pfam" id="PF06271"/>
    </source>
</evidence>
<evidence type="ECO:0000313" key="7">
    <source>
        <dbReference type="EMBL" id="PHI32374.1"/>
    </source>
</evidence>
<feature type="transmembrane region" description="Helical" evidence="5">
    <location>
        <begin position="58"/>
        <end position="77"/>
    </location>
</feature>
<comment type="subcellular location">
    <subcellularLocation>
        <location evidence="1">Membrane</location>
        <topology evidence="1">Multi-pass membrane protein</topology>
    </subcellularLocation>
</comment>
<evidence type="ECO:0000256" key="5">
    <source>
        <dbReference type="SAM" id="Phobius"/>
    </source>
</evidence>
<gene>
    <name evidence="7" type="ORF">CRN84_25200</name>
    <name evidence="8" type="ORF">NCTC12282_00236</name>
</gene>
<sequence>MLDTVRDITTPELIEIQLHPAGFLPRAFAFMIDTILRWLILALIAIPSLFIGKFGDGIFLISLFLVEWFYPVMFEVLNRGRTPGKRAMGLKVLHDNGTPIGWSASIIRNFLRFADFFPLFYLFGLISMLINKEFRRLGDIVAGTLVVYSVPTSSLFTVPEAPPINPDFPLSRETQKMVVSFAERTPGLTKPRQEELAALLPVLSQSMQSDQPQGAARLLGIANFLIGRKP</sequence>
<reference evidence="9" key="2">
    <citation type="submission" date="2017-09" db="EMBL/GenBank/DDBJ databases">
        <title>FDA dAtabase for Regulatory Grade micrObial Sequences (FDA-ARGOS): Supporting development and validation of Infectious Disease Dx tests.</title>
        <authorList>
            <person name="Minogue T."/>
            <person name="Wolcott M."/>
            <person name="Wasieloski L."/>
            <person name="Aguilar W."/>
            <person name="Moore D."/>
            <person name="Tallon L."/>
            <person name="Sadzewicz L."/>
            <person name="Ott S."/>
            <person name="Zhao X."/>
            <person name="Nagaraj S."/>
            <person name="Vavikolanu K."/>
            <person name="Aluvathingal J."/>
            <person name="Nadendla S."/>
            <person name="Sichtig H."/>
        </authorList>
    </citation>
    <scope>NUCLEOTIDE SEQUENCE [LARGE SCALE GENOMIC DNA]</scope>
    <source>
        <strain evidence="9">FDAARGOS_387</strain>
    </source>
</reference>
<evidence type="ECO:0000256" key="2">
    <source>
        <dbReference type="ARBA" id="ARBA00022692"/>
    </source>
</evidence>
<dbReference type="AlphaFoldDB" id="A0A2C6DU66"/>
<feature type="domain" description="RDD" evidence="6">
    <location>
        <begin position="21"/>
        <end position="143"/>
    </location>
</feature>
<evidence type="ECO:0000256" key="3">
    <source>
        <dbReference type="ARBA" id="ARBA00022989"/>
    </source>
</evidence>
<dbReference type="Proteomes" id="UP000224974">
    <property type="component" value="Unassembled WGS sequence"/>
</dbReference>
<dbReference type="PANTHER" id="PTHR38480">
    <property type="entry name" value="SLR0254 PROTEIN"/>
    <property type="match status" value="1"/>
</dbReference>
<evidence type="ECO:0000313" key="9">
    <source>
        <dbReference type="Proteomes" id="UP000224974"/>
    </source>
</evidence>
<evidence type="ECO:0000256" key="4">
    <source>
        <dbReference type="ARBA" id="ARBA00023136"/>
    </source>
</evidence>
<keyword evidence="9" id="KW-1185">Reference proteome</keyword>
<dbReference type="EMBL" id="PDDX01000001">
    <property type="protein sequence ID" value="PHI32374.1"/>
    <property type="molecule type" value="Genomic_DNA"/>
</dbReference>
<dbReference type="Proteomes" id="UP000373449">
    <property type="component" value="Unassembled WGS sequence"/>
</dbReference>
<dbReference type="GO" id="GO:0016020">
    <property type="term" value="C:membrane"/>
    <property type="evidence" value="ECO:0007669"/>
    <property type="project" value="UniProtKB-SubCell"/>
</dbReference>
<dbReference type="PANTHER" id="PTHR38480:SF1">
    <property type="entry name" value="SLR0254 PROTEIN"/>
    <property type="match status" value="1"/>
</dbReference>
<name>A0A2C6DU66_9GAMM</name>
<evidence type="ECO:0000313" key="8">
    <source>
        <dbReference type="EMBL" id="VFS45362.1"/>
    </source>
</evidence>
<keyword evidence="2 5" id="KW-0812">Transmembrane</keyword>
<evidence type="ECO:0000313" key="10">
    <source>
        <dbReference type="Proteomes" id="UP000373449"/>
    </source>
</evidence>
<keyword evidence="3 5" id="KW-1133">Transmembrane helix</keyword>
<dbReference type="RefSeq" id="WP_036016153.1">
    <property type="nucleotide sequence ID" value="NZ_BRLG01000040.1"/>
</dbReference>